<gene>
    <name evidence="4" type="ORF">FJ657_01625</name>
</gene>
<reference evidence="4 5" key="1">
    <citation type="submission" date="2019-06" db="EMBL/GenBank/DDBJ databases">
        <authorList>
            <person name="Li F."/>
        </authorList>
    </citation>
    <scope>NUCLEOTIDE SEQUENCE [LARGE SCALE GENOMIC DNA]</scope>
    <source>
        <strain evidence="4 5">10F1D-1</strain>
    </source>
</reference>
<dbReference type="PANTHER" id="PTHR22789:SF0">
    <property type="entry name" value="3-OXO-TETRONATE 4-PHOSPHATE DECARBOXYLASE-RELATED"/>
    <property type="match status" value="1"/>
</dbReference>
<sequence length="253" mass="28266">MSYTPGHYQDDESIAQILTDVARAHRILELEGHGDMSMGHLSFRDPFGRGLWLKRGNLALSEVVGDDFILIDFDGNVLEGQGLRHLEWPLHAEIMRARPDVTVVGHSHAHHSTVFGATDLELGPYNNHGVWFAEHGVPRFSDTSHIVTTIELGVEVAKQLGDAEAILLRNHGIAFVGDDVAEAMLAGIFLEWACRFQLDLAASGAAFELPDHAESVEKRNRIYPPKAQRNYWQYFNRKLDRIEEANGIGIQPI</sequence>
<dbReference type="Proteomes" id="UP000316252">
    <property type="component" value="Unassembled WGS sequence"/>
</dbReference>
<dbReference type="AlphaFoldDB" id="A0A506Y5Y1"/>
<evidence type="ECO:0000313" key="4">
    <source>
        <dbReference type="EMBL" id="TPW77412.1"/>
    </source>
</evidence>
<dbReference type="Gene3D" id="3.40.225.10">
    <property type="entry name" value="Class II aldolase/adducin N-terminal domain"/>
    <property type="match status" value="1"/>
</dbReference>
<comment type="caution">
    <text evidence="4">The sequence shown here is derived from an EMBL/GenBank/DDBJ whole genome shotgun (WGS) entry which is preliminary data.</text>
</comment>
<dbReference type="PANTHER" id="PTHR22789">
    <property type="entry name" value="FUCULOSE PHOSPHATE ALDOLASE"/>
    <property type="match status" value="1"/>
</dbReference>
<dbReference type="InterPro" id="IPR036409">
    <property type="entry name" value="Aldolase_II/adducin_N_sf"/>
</dbReference>
<dbReference type="SMART" id="SM01007">
    <property type="entry name" value="Aldolase_II"/>
    <property type="match status" value="1"/>
</dbReference>
<dbReference type="Pfam" id="PF00596">
    <property type="entry name" value="Aldolase_II"/>
    <property type="match status" value="1"/>
</dbReference>
<name>A0A506Y5Y1_9MICO</name>
<dbReference type="SUPFAM" id="SSF53639">
    <property type="entry name" value="AraD/HMP-PK domain-like"/>
    <property type="match status" value="1"/>
</dbReference>
<keyword evidence="5" id="KW-1185">Reference proteome</keyword>
<feature type="domain" description="Class II aldolase/adducin N-terminal" evidence="3">
    <location>
        <begin position="19"/>
        <end position="198"/>
    </location>
</feature>
<dbReference type="EMBL" id="VHQG01000001">
    <property type="protein sequence ID" value="TPW77412.1"/>
    <property type="molecule type" value="Genomic_DNA"/>
</dbReference>
<evidence type="ECO:0000256" key="2">
    <source>
        <dbReference type="ARBA" id="ARBA00023239"/>
    </source>
</evidence>
<dbReference type="InterPro" id="IPR050197">
    <property type="entry name" value="Aldolase_class_II_sugar_metab"/>
</dbReference>
<proteinExistence type="predicted"/>
<organism evidence="4 5">
    <name type="scientific">Schumannella soli</name>
    <dbReference type="NCBI Taxonomy" id="2590779"/>
    <lineage>
        <taxon>Bacteria</taxon>
        <taxon>Bacillati</taxon>
        <taxon>Actinomycetota</taxon>
        <taxon>Actinomycetes</taxon>
        <taxon>Micrococcales</taxon>
        <taxon>Microbacteriaceae</taxon>
        <taxon>Schumannella</taxon>
    </lineage>
</organism>
<protein>
    <submittedName>
        <fullName evidence="4">Class II aldolase/adducin family protein</fullName>
    </submittedName>
</protein>
<dbReference type="InterPro" id="IPR001303">
    <property type="entry name" value="Aldolase_II/adducin_N"/>
</dbReference>
<dbReference type="OrthoDB" id="9786287at2"/>
<dbReference type="GO" id="GO:0005829">
    <property type="term" value="C:cytosol"/>
    <property type="evidence" value="ECO:0007669"/>
    <property type="project" value="TreeGrafter"/>
</dbReference>
<dbReference type="GO" id="GO:0016832">
    <property type="term" value="F:aldehyde-lyase activity"/>
    <property type="evidence" value="ECO:0007669"/>
    <property type="project" value="TreeGrafter"/>
</dbReference>
<evidence type="ECO:0000313" key="5">
    <source>
        <dbReference type="Proteomes" id="UP000316252"/>
    </source>
</evidence>
<dbReference type="GO" id="GO:0046872">
    <property type="term" value="F:metal ion binding"/>
    <property type="evidence" value="ECO:0007669"/>
    <property type="project" value="UniProtKB-KW"/>
</dbReference>
<keyword evidence="2" id="KW-0456">Lyase</keyword>
<keyword evidence="1" id="KW-0479">Metal-binding</keyword>
<evidence type="ECO:0000256" key="1">
    <source>
        <dbReference type="ARBA" id="ARBA00022723"/>
    </source>
</evidence>
<dbReference type="GO" id="GO:0019323">
    <property type="term" value="P:pentose catabolic process"/>
    <property type="evidence" value="ECO:0007669"/>
    <property type="project" value="TreeGrafter"/>
</dbReference>
<dbReference type="RefSeq" id="WP_141161940.1">
    <property type="nucleotide sequence ID" value="NZ_VHQG01000001.1"/>
</dbReference>
<accession>A0A506Y5Y1</accession>
<evidence type="ECO:0000259" key="3">
    <source>
        <dbReference type="SMART" id="SM01007"/>
    </source>
</evidence>